<dbReference type="Pfam" id="PF02984">
    <property type="entry name" value="Cyclin_C"/>
    <property type="match status" value="1"/>
</dbReference>
<dbReference type="InterPro" id="IPR036915">
    <property type="entry name" value="Cyclin-like_sf"/>
</dbReference>
<dbReference type="Gene3D" id="1.10.472.10">
    <property type="entry name" value="Cyclin-like"/>
    <property type="match status" value="1"/>
</dbReference>
<dbReference type="EMBL" id="BRYB01001147">
    <property type="protein sequence ID" value="GMI19206.1"/>
    <property type="molecule type" value="Genomic_DNA"/>
</dbReference>
<reference evidence="3 4" key="1">
    <citation type="journal article" date="2023" name="Commun. Biol.">
        <title>Genome analysis of Parmales, the sister group of diatoms, reveals the evolutionary specialization of diatoms from phago-mixotrophs to photoautotrophs.</title>
        <authorList>
            <person name="Ban H."/>
            <person name="Sato S."/>
            <person name="Yoshikawa S."/>
            <person name="Yamada K."/>
            <person name="Nakamura Y."/>
            <person name="Ichinomiya M."/>
            <person name="Sato N."/>
            <person name="Blanc-Mathieu R."/>
            <person name="Endo H."/>
            <person name="Kuwata A."/>
            <person name="Ogata H."/>
        </authorList>
    </citation>
    <scope>NUCLEOTIDE SEQUENCE [LARGE SCALE GENOMIC DNA]</scope>
</reference>
<name>A0ABQ6M497_9STRA</name>
<dbReference type="Proteomes" id="UP001165060">
    <property type="component" value="Unassembled WGS sequence"/>
</dbReference>
<evidence type="ECO:0000313" key="4">
    <source>
        <dbReference type="Proteomes" id="UP001165060"/>
    </source>
</evidence>
<dbReference type="InterPro" id="IPR004367">
    <property type="entry name" value="Cyclin_C-dom"/>
</dbReference>
<dbReference type="SMART" id="SM00385">
    <property type="entry name" value="CYCLIN"/>
    <property type="match status" value="1"/>
</dbReference>
<evidence type="ECO:0008006" key="5">
    <source>
        <dbReference type="Google" id="ProtNLM"/>
    </source>
</evidence>
<feature type="domain" description="Cyclin C-terminal" evidence="2">
    <location>
        <begin position="11"/>
        <end position="141"/>
    </location>
</feature>
<comment type="caution">
    <text evidence="3">The sequence shown here is derived from an EMBL/GenBank/DDBJ whole genome shotgun (WGS) entry which is preliminary data.</text>
</comment>
<feature type="domain" description="Cyclin-like" evidence="1">
    <location>
        <begin position="15"/>
        <end position="106"/>
    </location>
</feature>
<protein>
    <recommendedName>
        <fullName evidence="5">Cyclin C-terminal domain-containing protein</fullName>
    </recommendedName>
</protein>
<evidence type="ECO:0000313" key="3">
    <source>
        <dbReference type="EMBL" id="GMI19206.1"/>
    </source>
</evidence>
<gene>
    <name evidence="3" type="ORF">TeGR_g13754</name>
</gene>
<evidence type="ECO:0000259" key="2">
    <source>
        <dbReference type="SMART" id="SM01332"/>
    </source>
</evidence>
<dbReference type="SUPFAM" id="SSF47954">
    <property type="entry name" value="Cyclin-like"/>
    <property type="match status" value="1"/>
</dbReference>
<keyword evidence="4" id="KW-1185">Reference proteome</keyword>
<dbReference type="SMART" id="SM01332">
    <property type="entry name" value="Cyclin_C"/>
    <property type="match status" value="1"/>
</dbReference>
<evidence type="ECO:0000259" key="1">
    <source>
        <dbReference type="SMART" id="SM00385"/>
    </source>
</evidence>
<sequence length="157" mass="17394">MKTLSFRITVPTAFPFLTRYLTLCPSGDKAADEATKQAASYYMERTLQEHDCLDYEPSLVAAAAVYLAVKNRAMGHPRPDEAVALLRSYTTYSLPTLRSVAKLISKKVSEEPVTASRRQLIAVKKKFAGDKYGNVSEIYDHPVLEDGPEDDEESASS</sequence>
<organism evidence="3 4">
    <name type="scientific">Tetraparma gracilis</name>
    <dbReference type="NCBI Taxonomy" id="2962635"/>
    <lineage>
        <taxon>Eukaryota</taxon>
        <taxon>Sar</taxon>
        <taxon>Stramenopiles</taxon>
        <taxon>Ochrophyta</taxon>
        <taxon>Bolidophyceae</taxon>
        <taxon>Parmales</taxon>
        <taxon>Triparmaceae</taxon>
        <taxon>Tetraparma</taxon>
    </lineage>
</organism>
<accession>A0ABQ6M497</accession>
<proteinExistence type="predicted"/>
<dbReference type="InterPro" id="IPR013763">
    <property type="entry name" value="Cyclin-like_dom"/>
</dbReference>